<feature type="compositionally biased region" description="Low complexity" evidence="1">
    <location>
        <begin position="1"/>
        <end position="13"/>
    </location>
</feature>
<protein>
    <recommendedName>
        <fullName evidence="2">Heterokaryon incompatibility domain-containing protein</fullName>
    </recommendedName>
</protein>
<reference evidence="3 4" key="1">
    <citation type="journal article" date="2009" name="PLoS Genet.">
        <title>The genome of Nectria haematococca: contribution of supernumerary chromosomes to gene expansion.</title>
        <authorList>
            <person name="Coleman J.J."/>
            <person name="Rounsley S.D."/>
            <person name="Rodriguez-Carres M."/>
            <person name="Kuo A."/>
            <person name="Wasmann C.C."/>
            <person name="Grimwood J."/>
            <person name="Schmutz J."/>
            <person name="Taga M."/>
            <person name="White G.J."/>
            <person name="Zhou S."/>
            <person name="Schwartz D.C."/>
            <person name="Freitag M."/>
            <person name="Ma L.J."/>
            <person name="Danchin E.G."/>
            <person name="Henrissat B."/>
            <person name="Coutinho P.M."/>
            <person name="Nelson D.R."/>
            <person name="Straney D."/>
            <person name="Napoli C.A."/>
            <person name="Barker B.M."/>
            <person name="Gribskov M."/>
            <person name="Rep M."/>
            <person name="Kroken S."/>
            <person name="Molnar I."/>
            <person name="Rensing C."/>
            <person name="Kennell J.C."/>
            <person name="Zamora J."/>
            <person name="Farman M.L."/>
            <person name="Selker E.U."/>
            <person name="Salamov A."/>
            <person name="Shapiro H."/>
            <person name="Pangilinan J."/>
            <person name="Lindquist E."/>
            <person name="Lamers C."/>
            <person name="Grigoriev I.V."/>
            <person name="Geiser D.M."/>
            <person name="Covert S.F."/>
            <person name="Temporini E."/>
            <person name="Vanetten H.D."/>
        </authorList>
    </citation>
    <scope>NUCLEOTIDE SEQUENCE [LARGE SCALE GENOMIC DNA]</scope>
    <source>
        <strain evidence="4">ATCC MYA-4622 / CBS 123669 / FGSC 9596 / NRRL 45880 / 77-13-4</strain>
    </source>
</reference>
<feature type="domain" description="Heterokaryon incompatibility" evidence="2">
    <location>
        <begin position="178"/>
        <end position="324"/>
    </location>
</feature>
<dbReference type="AlphaFoldDB" id="C7ZN00"/>
<sequence length="695" mass="78570">MSHNPSSTASPSSQALLVPPTTSSATEGASPKQLEATAKTKTRQSPFRNFASTPRLLCRHSCGFMVRGRGKEAGTVKLAVSAAQHVMSHDCSHTSTLRVIHDIMVTRQPQHETKQNQKTESDPRQSLGALPSASPSPYEPLSQHMDCTRLVRIEAAKTDDDPIICSLFQVEFREKPKFYALSYMWGDGPARCNIILNGVVFSVRQNLGDALRYLRTQDSDTSYWIDAICINQDDVPERNRQVRMMHHIYFRAETVVVWLGKRYTEYEPSLPDLQGLGHFKPPNRQQSEDGPQSDLSAAQEPNQRKLAEDLYSNGYWNRLWIIQEIGRAHNIKVCFGNYAVEWEPFIHFITMHNIGSHGPVRLNRQRQGRYTGSSSLLQLLQDHREALCQDSKDKVYGLIGLASDAGGFVIDYRKTTFEIWTDVMEFMNRRGLFADKDIVYVGGLVKSLLMGTNCLPLQQILGQQAPGKGDSMILTDPKHFKAFELQAAVLGCVTCVGPRPHEIVGNLNEVDKWTEQVQSNYKNDLGPAHQENDMLVRTILDLDDSTLSKKCFDCRSVIQWSVSDDDYRTHNEALSNNSPWIMELQSRSSGQPENENTFAEQSSSEDSRLFQMSDLYQGQTPWKMGLSSSDIRPGDFICWLGWPRRAVVVRPEKQCDKPYLWKLQVVGTAVVTEDLRQPRLSCSQRVECIIHDLLA</sequence>
<proteinExistence type="predicted"/>
<dbReference type="HOGENOM" id="CLU_004184_11_0_1"/>
<organism evidence="3 4">
    <name type="scientific">Fusarium vanettenii (strain ATCC MYA-4622 / CBS 123669 / FGSC 9596 / NRRL 45880 / 77-13-4)</name>
    <name type="common">Fusarium solani subsp. pisi</name>
    <dbReference type="NCBI Taxonomy" id="660122"/>
    <lineage>
        <taxon>Eukaryota</taxon>
        <taxon>Fungi</taxon>
        <taxon>Dikarya</taxon>
        <taxon>Ascomycota</taxon>
        <taxon>Pezizomycotina</taxon>
        <taxon>Sordariomycetes</taxon>
        <taxon>Hypocreomycetidae</taxon>
        <taxon>Hypocreales</taxon>
        <taxon>Nectriaceae</taxon>
        <taxon>Fusarium</taxon>
        <taxon>Fusarium solani species complex</taxon>
        <taxon>Fusarium vanettenii</taxon>
    </lineage>
</organism>
<feature type="region of interest" description="Disordered" evidence="1">
    <location>
        <begin position="1"/>
        <end position="48"/>
    </location>
</feature>
<accession>C7ZN00</accession>
<evidence type="ECO:0000313" key="3">
    <source>
        <dbReference type="EMBL" id="EEU34606.1"/>
    </source>
</evidence>
<dbReference type="EMBL" id="GG698960">
    <property type="protein sequence ID" value="EEU34606.1"/>
    <property type="molecule type" value="Genomic_DNA"/>
</dbReference>
<dbReference type="Pfam" id="PF06985">
    <property type="entry name" value="HET"/>
    <property type="match status" value="1"/>
</dbReference>
<evidence type="ECO:0000259" key="2">
    <source>
        <dbReference type="Pfam" id="PF06985"/>
    </source>
</evidence>
<name>C7ZN00_FUSV7</name>
<dbReference type="RefSeq" id="XP_003040319.1">
    <property type="nucleotide sequence ID" value="XM_003040273.1"/>
</dbReference>
<dbReference type="PANTHER" id="PTHR24148">
    <property type="entry name" value="ANKYRIN REPEAT DOMAIN-CONTAINING PROTEIN 39 HOMOLOG-RELATED"/>
    <property type="match status" value="1"/>
</dbReference>
<dbReference type="OrthoDB" id="1470350at2759"/>
<evidence type="ECO:0000313" key="4">
    <source>
        <dbReference type="Proteomes" id="UP000005206"/>
    </source>
</evidence>
<dbReference type="eggNOG" id="ENOG502SUZ5">
    <property type="taxonomic scope" value="Eukaryota"/>
</dbReference>
<dbReference type="OMA" id="WITPEIM"/>
<gene>
    <name evidence="3" type="ORF">NECHADRAFT_82325</name>
</gene>
<dbReference type="KEGG" id="nhe:NECHADRAFT_82325"/>
<keyword evidence="4" id="KW-1185">Reference proteome</keyword>
<dbReference type="InterPro" id="IPR010730">
    <property type="entry name" value="HET"/>
</dbReference>
<dbReference type="VEuPathDB" id="FungiDB:NECHADRAFT_82325"/>
<feature type="compositionally biased region" description="Basic and acidic residues" evidence="1">
    <location>
        <begin position="109"/>
        <end position="123"/>
    </location>
</feature>
<dbReference type="InParanoid" id="C7ZN00"/>
<dbReference type="PANTHER" id="PTHR24148:SF73">
    <property type="entry name" value="HET DOMAIN PROTEIN (AFU_ORTHOLOGUE AFUA_8G01020)"/>
    <property type="match status" value="1"/>
</dbReference>
<evidence type="ECO:0000256" key="1">
    <source>
        <dbReference type="SAM" id="MobiDB-lite"/>
    </source>
</evidence>
<dbReference type="Proteomes" id="UP000005206">
    <property type="component" value="Chromosome 7"/>
</dbReference>
<feature type="compositionally biased region" description="Polar residues" evidence="1">
    <location>
        <begin position="283"/>
        <end position="301"/>
    </location>
</feature>
<feature type="region of interest" description="Disordered" evidence="1">
    <location>
        <begin position="273"/>
        <end position="301"/>
    </location>
</feature>
<dbReference type="GeneID" id="9678749"/>
<feature type="region of interest" description="Disordered" evidence="1">
    <location>
        <begin position="108"/>
        <end position="142"/>
    </location>
</feature>
<feature type="compositionally biased region" description="Low complexity" evidence="1">
    <location>
        <begin position="126"/>
        <end position="136"/>
    </location>
</feature>
<dbReference type="InterPro" id="IPR052895">
    <property type="entry name" value="HetReg/Transcr_Mod"/>
</dbReference>